<protein>
    <submittedName>
        <fullName evidence="1">Uncharacterized protein</fullName>
    </submittedName>
</protein>
<reference evidence="1 2" key="1">
    <citation type="journal article" date="2018" name="Sci. Adv.">
        <title>Multi-heme cytochromes provide a pathway for survival in energy-limited environments.</title>
        <authorList>
            <person name="Deng X."/>
            <person name="Dohmae N."/>
            <person name="Nealson K.H."/>
            <person name="Hashimoto K."/>
            <person name="Okamoto A."/>
        </authorList>
    </citation>
    <scope>NUCLEOTIDE SEQUENCE [LARGE SCALE GENOMIC DNA]</scope>
    <source>
        <strain evidence="1 2">IS5</strain>
    </source>
</reference>
<evidence type="ECO:0000313" key="1">
    <source>
        <dbReference type="EMBL" id="BBD09298.1"/>
    </source>
</evidence>
<organism evidence="1 2">
    <name type="scientific">Desulfovibrio ferrophilus</name>
    <dbReference type="NCBI Taxonomy" id="241368"/>
    <lineage>
        <taxon>Bacteria</taxon>
        <taxon>Pseudomonadati</taxon>
        <taxon>Thermodesulfobacteriota</taxon>
        <taxon>Desulfovibrionia</taxon>
        <taxon>Desulfovibrionales</taxon>
        <taxon>Desulfovibrionaceae</taxon>
        <taxon>Desulfovibrio</taxon>
    </lineage>
</organism>
<proteinExistence type="predicted"/>
<dbReference type="Proteomes" id="UP000269883">
    <property type="component" value="Chromosome"/>
</dbReference>
<gene>
    <name evidence="1" type="ORF">DFE_2572</name>
</gene>
<sequence length="345" mass="37630">MRIIIPAIIDPEEYLSGLPDLFHQLTVQAARTAIKATSLSESTLISVVYSELPAQIISEFKATGVEFVKAGEYDSVPALFHFLPHGSQLALDLIGAHPSATAPAAILNPRNPTLTCQDLTSALDQFSRTEAMYLLSARPPEDHPCQGKTLYALHAPFRPLHDGATLGGDSTGRQVVHIKSRLPAQTLLVLMWRGGKIILSQDTTGPDSRACFTLPSDFALPDSTRWGLITPTDAPGPARFLLPYVPIGATWDWDRSSTRVTDLRGQDITGRQDFPPLAQPDGSLSLFRAPLPQSPDQDLAHDLWRLPAEHALLIKDGLSLLRWQLLARNEQQAPDPKTTGRAPSP</sequence>
<evidence type="ECO:0000313" key="2">
    <source>
        <dbReference type="Proteomes" id="UP000269883"/>
    </source>
</evidence>
<dbReference type="AlphaFoldDB" id="A0A2Z6B1G7"/>
<dbReference type="RefSeq" id="WP_126380147.1">
    <property type="nucleotide sequence ID" value="NZ_AP017378.1"/>
</dbReference>
<dbReference type="KEGG" id="dfl:DFE_2572"/>
<name>A0A2Z6B1G7_9BACT</name>
<keyword evidence="2" id="KW-1185">Reference proteome</keyword>
<accession>A0A2Z6B1G7</accession>
<dbReference type="EMBL" id="AP017378">
    <property type="protein sequence ID" value="BBD09298.1"/>
    <property type="molecule type" value="Genomic_DNA"/>
</dbReference>